<dbReference type="EMBL" id="CP035952">
    <property type="protein sequence ID" value="QBF27346.1"/>
    <property type="molecule type" value="Genomic_DNA"/>
</dbReference>
<protein>
    <submittedName>
        <fullName evidence="9">MFS transporter</fullName>
    </submittedName>
</protein>
<feature type="transmembrane region" description="Helical" evidence="7">
    <location>
        <begin position="53"/>
        <end position="73"/>
    </location>
</feature>
<dbReference type="AlphaFoldDB" id="A0A411MKJ5"/>
<dbReference type="KEGG" id="ptk:EXN22_17240"/>
<organism evidence="9 10">
    <name type="scientific">Pseudomonas tructae</name>
    <dbReference type="NCBI Taxonomy" id="2518644"/>
    <lineage>
        <taxon>Bacteria</taxon>
        <taxon>Pseudomonadati</taxon>
        <taxon>Pseudomonadota</taxon>
        <taxon>Gammaproteobacteria</taxon>
        <taxon>Pseudomonadales</taxon>
        <taxon>Pseudomonadaceae</taxon>
        <taxon>Pseudomonas</taxon>
    </lineage>
</organism>
<dbReference type="Proteomes" id="UP000291130">
    <property type="component" value="Chromosome"/>
</dbReference>
<evidence type="ECO:0000256" key="7">
    <source>
        <dbReference type="SAM" id="Phobius"/>
    </source>
</evidence>
<evidence type="ECO:0000256" key="4">
    <source>
        <dbReference type="ARBA" id="ARBA00022692"/>
    </source>
</evidence>
<sequence length="470" mass="50339">MGILQAPKLCDSIRQSRRVPMIIGCALLMELIDATVVMTALPQMALEFGAPSVRMNLVVSLYMLAAALAVPVSGWAADRYGPRRLFVLAIVLFTLSSLACALAGSLLQLCLARLCQGAAGAMMVPVGLMILLRWSPREQLLRNMSYLTIPPLLGPMLGPPLGGLLVTLLSWQWIFLVNLPIGVLGVYLVLRHIPDYPGDSQQRLDLRGLLLASVALASLVFGFEALGHGLLARRWVLLLLLLGLLAAVLYVRHARRCAQPLLDFAPLRVRSFALSFWGGNLFRLGTAAQPFLMVLLFQLCFGLSPLHAGLLTFTGGVGAFVVKLLAVRILRRFGFRRTLSCNALFTGLSLGACASFNLDTPYWLVVLILFVSGLIRSLQFSAMGGLTYADVPAQLHSRASSLSAATVQLTMSLSVGVAASLLSLLMSIKGESQVAVADIALVIGVGALACMASALVFRRLAPDAGAQTYL</sequence>
<feature type="transmembrane region" description="Helical" evidence="7">
    <location>
        <begin position="144"/>
        <end position="165"/>
    </location>
</feature>
<feature type="transmembrane region" description="Helical" evidence="7">
    <location>
        <begin position="364"/>
        <end position="388"/>
    </location>
</feature>
<dbReference type="OrthoDB" id="9812221at2"/>
<feature type="transmembrane region" description="Helical" evidence="7">
    <location>
        <begin position="21"/>
        <end position="41"/>
    </location>
</feature>
<evidence type="ECO:0000256" key="5">
    <source>
        <dbReference type="ARBA" id="ARBA00022989"/>
    </source>
</evidence>
<proteinExistence type="predicted"/>
<accession>A0A411MKJ5</accession>
<feature type="transmembrane region" description="Helical" evidence="7">
    <location>
        <begin position="409"/>
        <end position="428"/>
    </location>
</feature>
<dbReference type="PROSITE" id="PS50850">
    <property type="entry name" value="MFS"/>
    <property type="match status" value="1"/>
</dbReference>
<feature type="domain" description="Major facilitator superfamily (MFS) profile" evidence="8">
    <location>
        <begin position="19"/>
        <end position="465"/>
    </location>
</feature>
<dbReference type="Gene3D" id="1.20.1250.20">
    <property type="entry name" value="MFS general substrate transporter like domains"/>
    <property type="match status" value="1"/>
</dbReference>
<feature type="transmembrane region" description="Helical" evidence="7">
    <location>
        <begin position="434"/>
        <end position="457"/>
    </location>
</feature>
<dbReference type="InterPro" id="IPR020846">
    <property type="entry name" value="MFS_dom"/>
</dbReference>
<evidence type="ECO:0000256" key="2">
    <source>
        <dbReference type="ARBA" id="ARBA00022448"/>
    </source>
</evidence>
<keyword evidence="3" id="KW-1003">Cell membrane</keyword>
<dbReference type="GO" id="GO:0022857">
    <property type="term" value="F:transmembrane transporter activity"/>
    <property type="evidence" value="ECO:0007669"/>
    <property type="project" value="InterPro"/>
</dbReference>
<comment type="subcellular location">
    <subcellularLocation>
        <location evidence="1">Cell membrane</location>
        <topology evidence="1">Multi-pass membrane protein</topology>
    </subcellularLocation>
</comment>
<dbReference type="GO" id="GO:0005886">
    <property type="term" value="C:plasma membrane"/>
    <property type="evidence" value="ECO:0007669"/>
    <property type="project" value="UniProtKB-SubCell"/>
</dbReference>
<feature type="transmembrane region" description="Helical" evidence="7">
    <location>
        <begin position="232"/>
        <end position="251"/>
    </location>
</feature>
<keyword evidence="5 7" id="KW-1133">Transmembrane helix</keyword>
<keyword evidence="6 7" id="KW-0472">Membrane</keyword>
<gene>
    <name evidence="9" type="ORF">EXN22_17240</name>
</gene>
<dbReference type="PANTHER" id="PTHR42718">
    <property type="entry name" value="MAJOR FACILITATOR SUPERFAMILY MULTIDRUG TRANSPORTER MFSC"/>
    <property type="match status" value="1"/>
</dbReference>
<feature type="transmembrane region" description="Helical" evidence="7">
    <location>
        <begin position="209"/>
        <end position="226"/>
    </location>
</feature>
<evidence type="ECO:0000259" key="8">
    <source>
        <dbReference type="PROSITE" id="PS50850"/>
    </source>
</evidence>
<feature type="transmembrane region" description="Helical" evidence="7">
    <location>
        <begin position="85"/>
        <end position="105"/>
    </location>
</feature>
<evidence type="ECO:0000313" key="9">
    <source>
        <dbReference type="EMBL" id="QBF27346.1"/>
    </source>
</evidence>
<dbReference type="Pfam" id="PF07690">
    <property type="entry name" value="MFS_1"/>
    <property type="match status" value="1"/>
</dbReference>
<dbReference type="InterPro" id="IPR011701">
    <property type="entry name" value="MFS"/>
</dbReference>
<keyword evidence="10" id="KW-1185">Reference proteome</keyword>
<name>A0A411MKJ5_9PSED</name>
<evidence type="ECO:0000256" key="1">
    <source>
        <dbReference type="ARBA" id="ARBA00004651"/>
    </source>
</evidence>
<reference evidence="9 10" key="1">
    <citation type="submission" date="2019-02" db="EMBL/GenBank/DDBJ databases">
        <title>Complete genome sequence of Pseudomonas sp. SNU WT1 isolated from rainbow trout.</title>
        <authorList>
            <person name="Oh W.T."/>
            <person name="Park S.C."/>
        </authorList>
    </citation>
    <scope>NUCLEOTIDE SEQUENCE [LARGE SCALE GENOMIC DNA]</scope>
    <source>
        <strain evidence="9 10">SNU WT1</strain>
    </source>
</reference>
<feature type="transmembrane region" description="Helical" evidence="7">
    <location>
        <begin position="111"/>
        <end position="132"/>
    </location>
</feature>
<keyword evidence="2" id="KW-0813">Transport</keyword>
<dbReference type="InterPro" id="IPR036259">
    <property type="entry name" value="MFS_trans_sf"/>
</dbReference>
<keyword evidence="4 7" id="KW-0812">Transmembrane</keyword>
<evidence type="ECO:0000256" key="3">
    <source>
        <dbReference type="ARBA" id="ARBA00022475"/>
    </source>
</evidence>
<dbReference type="Gene3D" id="1.20.1720.10">
    <property type="entry name" value="Multidrug resistance protein D"/>
    <property type="match status" value="1"/>
</dbReference>
<evidence type="ECO:0000256" key="6">
    <source>
        <dbReference type="ARBA" id="ARBA00023136"/>
    </source>
</evidence>
<dbReference type="PANTHER" id="PTHR42718:SF46">
    <property type="entry name" value="BLR6921 PROTEIN"/>
    <property type="match status" value="1"/>
</dbReference>
<feature type="transmembrane region" description="Helical" evidence="7">
    <location>
        <begin position="272"/>
        <end position="296"/>
    </location>
</feature>
<dbReference type="SUPFAM" id="SSF103473">
    <property type="entry name" value="MFS general substrate transporter"/>
    <property type="match status" value="1"/>
</dbReference>
<feature type="transmembrane region" description="Helical" evidence="7">
    <location>
        <begin position="171"/>
        <end position="189"/>
    </location>
</feature>
<feature type="transmembrane region" description="Helical" evidence="7">
    <location>
        <begin position="308"/>
        <end position="327"/>
    </location>
</feature>
<evidence type="ECO:0000313" key="10">
    <source>
        <dbReference type="Proteomes" id="UP000291130"/>
    </source>
</evidence>